<keyword evidence="3" id="KW-0963">Cytoplasm</keyword>
<dbReference type="InterPro" id="IPR011989">
    <property type="entry name" value="ARM-like"/>
</dbReference>
<dbReference type="FunFam" id="1.25.10.10:FF:000041">
    <property type="entry name" value="Serine/threonine protein phosphatase 2A regulatory subunit"/>
    <property type="match status" value="1"/>
</dbReference>
<protein>
    <recommendedName>
        <fullName evidence="4">Serine/threonine protein phosphatase 2A regulatory subunit</fullName>
    </recommendedName>
</protein>
<reference evidence="6" key="2">
    <citation type="submission" date="2023-02" db="EMBL/GenBank/DDBJ databases">
        <authorList>
            <person name="Swenson N.G."/>
            <person name="Wegrzyn J.L."/>
            <person name="Mcevoy S.L."/>
        </authorList>
    </citation>
    <scope>NUCLEOTIDE SEQUENCE</scope>
    <source>
        <strain evidence="6">91603</strain>
        <tissue evidence="6">Leaf</tissue>
    </source>
</reference>
<comment type="function">
    <text evidence="4">The B regulatory subunit might modulate substrate selectivity and catalytic activity, and also might direct the localization of the catalytic enzyme to a particular subcellular compartment.</text>
</comment>
<dbReference type="Pfam" id="PF01603">
    <property type="entry name" value="B56"/>
    <property type="match status" value="1"/>
</dbReference>
<evidence type="ECO:0000313" key="6">
    <source>
        <dbReference type="EMBL" id="KAI9190872.1"/>
    </source>
</evidence>
<dbReference type="InterPro" id="IPR002554">
    <property type="entry name" value="PP2A_B56"/>
</dbReference>
<accession>A0AAD5J8T2</accession>
<dbReference type="GO" id="GO:0019888">
    <property type="term" value="F:protein phosphatase regulator activity"/>
    <property type="evidence" value="ECO:0007669"/>
    <property type="project" value="UniProtKB-UniRule"/>
</dbReference>
<dbReference type="PANTHER" id="PTHR10257">
    <property type="entry name" value="SERINE/THREONINE PROTEIN PHOSPHATASE 2A PP2A REGULATORY SUBUNIT B"/>
    <property type="match status" value="1"/>
</dbReference>
<evidence type="ECO:0000313" key="7">
    <source>
        <dbReference type="Proteomes" id="UP001064489"/>
    </source>
</evidence>
<dbReference type="EMBL" id="JAJSOW010000004">
    <property type="protein sequence ID" value="KAI9190872.1"/>
    <property type="molecule type" value="Genomic_DNA"/>
</dbReference>
<gene>
    <name evidence="6" type="ORF">LWI28_000086</name>
</gene>
<dbReference type="Gene3D" id="1.25.10.10">
    <property type="entry name" value="Leucine-rich Repeat Variant"/>
    <property type="match status" value="1"/>
</dbReference>
<sequence>MFRQFFSKIPKKSLKQDSPELARSNSFTQPTTTTTTSFASPGAHHKSNGGDKDKYSSGGGRSNVVKRTSSAVFPASVVAGIEPLIPFKDVPNAEKMNLFVSKVSLCCVSFDFTDPTKNCIEKDVKKQTLIELLDFVASASMKFSEPAILAMCRMCAVNLFRVFPPNYRSSSHHTENNDDDEPMFDPAWPHLQIVYDLLLKFITSSCLDAKVAKRYIDHSFILRLLDSFDSEDPRERECLKTILHRVYGKFMVHRPFIRKSISNIFYRFVFETEKHNGITELLEIFGSIISGFALPLKEEHKIFLRRVLIPLHKPKSLGAYFQQLTYCVMQFIEKEPKLASVVIKGLLKYWPITNSQKEVMFLGEIEEILESINMIEFQKVMVPLFWRIGCCINSFHFQVAERSLFLWNNDQIVNLIAYNRHVVLPIIFPILEKNAKSHWNQAVLNLTLNVRKMFSEMDDVLFLSCHAQFREEEAKLSLTAEKRKEAWEQLENLVRHQPIAGNTAVLKTTTRTNKIKNKISKPQIRHRFVPSPILLPNLYSIVPLQFHSIQYVIEVSEYKLRDSWRNSHLFFSKKQLREGLGLGGAYNWVIGVVVVVL</sequence>
<comment type="caution">
    <text evidence="6">The sequence shown here is derived from an EMBL/GenBank/DDBJ whole genome shotgun (WGS) entry which is preliminary data.</text>
</comment>
<proteinExistence type="inferred from homology"/>
<evidence type="ECO:0000256" key="4">
    <source>
        <dbReference type="PIRNR" id="PIRNR028043"/>
    </source>
</evidence>
<dbReference type="GO" id="GO:0007165">
    <property type="term" value="P:signal transduction"/>
    <property type="evidence" value="ECO:0007669"/>
    <property type="project" value="InterPro"/>
</dbReference>
<feature type="region of interest" description="Disordered" evidence="5">
    <location>
        <begin position="1"/>
        <end position="62"/>
    </location>
</feature>
<dbReference type="GO" id="GO:0005737">
    <property type="term" value="C:cytoplasm"/>
    <property type="evidence" value="ECO:0007669"/>
    <property type="project" value="UniProtKB-SubCell"/>
</dbReference>
<evidence type="ECO:0000256" key="1">
    <source>
        <dbReference type="ARBA" id="ARBA00004496"/>
    </source>
</evidence>
<organism evidence="6 7">
    <name type="scientific">Acer negundo</name>
    <name type="common">Box elder</name>
    <dbReference type="NCBI Taxonomy" id="4023"/>
    <lineage>
        <taxon>Eukaryota</taxon>
        <taxon>Viridiplantae</taxon>
        <taxon>Streptophyta</taxon>
        <taxon>Embryophyta</taxon>
        <taxon>Tracheophyta</taxon>
        <taxon>Spermatophyta</taxon>
        <taxon>Magnoliopsida</taxon>
        <taxon>eudicotyledons</taxon>
        <taxon>Gunneridae</taxon>
        <taxon>Pentapetalae</taxon>
        <taxon>rosids</taxon>
        <taxon>malvids</taxon>
        <taxon>Sapindales</taxon>
        <taxon>Sapindaceae</taxon>
        <taxon>Hippocastanoideae</taxon>
        <taxon>Acereae</taxon>
        <taxon>Acer</taxon>
    </lineage>
</organism>
<evidence type="ECO:0000256" key="2">
    <source>
        <dbReference type="ARBA" id="ARBA00009745"/>
    </source>
</evidence>
<dbReference type="Proteomes" id="UP001064489">
    <property type="component" value="Chromosome 6"/>
</dbReference>
<keyword evidence="7" id="KW-1185">Reference proteome</keyword>
<dbReference type="AlphaFoldDB" id="A0AAD5J8T2"/>
<comment type="subcellular location">
    <subcellularLocation>
        <location evidence="1">Cytoplasm</location>
    </subcellularLocation>
</comment>
<dbReference type="PANTHER" id="PTHR10257:SF59">
    <property type="entry name" value="SERINE_THREONINE PROTEIN PHOSPHATASE 2A 57 KDA REGULATORY SUBUNIT B' KAPPA ISOFORM"/>
    <property type="match status" value="1"/>
</dbReference>
<dbReference type="GO" id="GO:0000159">
    <property type="term" value="C:protein phosphatase type 2A complex"/>
    <property type="evidence" value="ECO:0007669"/>
    <property type="project" value="UniProtKB-UniRule"/>
</dbReference>
<comment type="similarity">
    <text evidence="2">Belongs to the phosphatase 2A regulatory subunit B56 family.</text>
</comment>
<name>A0AAD5J8T2_ACENE</name>
<evidence type="ECO:0000256" key="3">
    <source>
        <dbReference type="ARBA" id="ARBA00022490"/>
    </source>
</evidence>
<evidence type="ECO:0000256" key="5">
    <source>
        <dbReference type="SAM" id="MobiDB-lite"/>
    </source>
</evidence>
<dbReference type="PIRSF" id="PIRSF028043">
    <property type="entry name" value="PP2A_B56"/>
    <property type="match status" value="1"/>
</dbReference>
<dbReference type="SUPFAM" id="SSF48371">
    <property type="entry name" value="ARM repeat"/>
    <property type="match status" value="1"/>
</dbReference>
<reference evidence="6" key="1">
    <citation type="journal article" date="2022" name="Plant J.">
        <title>Strategies of tolerance reflected in two North American maple genomes.</title>
        <authorList>
            <person name="McEvoy S.L."/>
            <person name="Sezen U.U."/>
            <person name="Trouern-Trend A."/>
            <person name="McMahon S.M."/>
            <person name="Schaberg P.G."/>
            <person name="Yang J."/>
            <person name="Wegrzyn J.L."/>
            <person name="Swenson N.G."/>
        </authorList>
    </citation>
    <scope>NUCLEOTIDE SEQUENCE</scope>
    <source>
        <strain evidence="6">91603</strain>
    </source>
</reference>
<dbReference type="InterPro" id="IPR016024">
    <property type="entry name" value="ARM-type_fold"/>
</dbReference>